<evidence type="ECO:0000313" key="5">
    <source>
        <dbReference type="EMBL" id="GAA1985807.1"/>
    </source>
</evidence>
<dbReference type="InterPro" id="IPR000792">
    <property type="entry name" value="Tscrpt_reg_LuxR_C"/>
</dbReference>
<reference evidence="5 6" key="1">
    <citation type="journal article" date="2019" name="Int. J. Syst. Evol. Microbiol.">
        <title>The Global Catalogue of Microorganisms (GCM) 10K type strain sequencing project: providing services to taxonomists for standard genome sequencing and annotation.</title>
        <authorList>
            <consortium name="The Broad Institute Genomics Platform"/>
            <consortium name="The Broad Institute Genome Sequencing Center for Infectious Disease"/>
            <person name="Wu L."/>
            <person name="Ma J."/>
        </authorList>
    </citation>
    <scope>NUCLEOTIDE SEQUENCE [LARGE SCALE GENOMIC DNA]</scope>
    <source>
        <strain evidence="5 6">JCM 14545</strain>
    </source>
</reference>
<protein>
    <submittedName>
        <fullName evidence="5">Response regulator transcription factor</fullName>
    </submittedName>
</protein>
<dbReference type="Pfam" id="PF00196">
    <property type="entry name" value="GerE"/>
    <property type="match status" value="1"/>
</dbReference>
<dbReference type="Gene3D" id="3.40.50.2300">
    <property type="match status" value="1"/>
</dbReference>
<dbReference type="CDD" id="cd06170">
    <property type="entry name" value="LuxR_C_like"/>
    <property type="match status" value="1"/>
</dbReference>
<organism evidence="5 6">
    <name type="scientific">Amycolatopsis minnesotensis</name>
    <dbReference type="NCBI Taxonomy" id="337894"/>
    <lineage>
        <taxon>Bacteria</taxon>
        <taxon>Bacillati</taxon>
        <taxon>Actinomycetota</taxon>
        <taxon>Actinomycetes</taxon>
        <taxon>Pseudonocardiales</taxon>
        <taxon>Pseudonocardiaceae</taxon>
        <taxon>Amycolatopsis</taxon>
    </lineage>
</organism>
<accession>A0ABN2SFL2</accession>
<comment type="caution">
    <text evidence="5">The sequence shown here is derived from an EMBL/GenBank/DDBJ whole genome shotgun (WGS) entry which is preliminary data.</text>
</comment>
<dbReference type="EMBL" id="BAAANN010000042">
    <property type="protein sequence ID" value="GAA1985807.1"/>
    <property type="molecule type" value="Genomic_DNA"/>
</dbReference>
<evidence type="ECO:0000259" key="4">
    <source>
        <dbReference type="PROSITE" id="PS50043"/>
    </source>
</evidence>
<dbReference type="Proteomes" id="UP001501116">
    <property type="component" value="Unassembled WGS sequence"/>
</dbReference>
<dbReference type="InterPro" id="IPR016032">
    <property type="entry name" value="Sig_transdc_resp-reg_C-effctor"/>
</dbReference>
<dbReference type="PROSITE" id="PS50043">
    <property type="entry name" value="HTH_LUXR_2"/>
    <property type="match status" value="1"/>
</dbReference>
<gene>
    <name evidence="5" type="ORF">GCM10009754_74420</name>
</gene>
<keyword evidence="1" id="KW-0805">Transcription regulation</keyword>
<keyword evidence="3" id="KW-0804">Transcription</keyword>
<evidence type="ECO:0000256" key="2">
    <source>
        <dbReference type="ARBA" id="ARBA00023125"/>
    </source>
</evidence>
<feature type="domain" description="HTH luxR-type" evidence="4">
    <location>
        <begin position="136"/>
        <end position="201"/>
    </location>
</feature>
<evidence type="ECO:0000256" key="1">
    <source>
        <dbReference type="ARBA" id="ARBA00023015"/>
    </source>
</evidence>
<dbReference type="PANTHER" id="PTHR43214:SF24">
    <property type="entry name" value="TRANSCRIPTIONAL REGULATORY PROTEIN NARL-RELATED"/>
    <property type="match status" value="1"/>
</dbReference>
<sequence>MHASDAMTRAGLTSMLDGDRQVTVLTDTDDLAAAEVVVVAERSLSEQTFSSLKKARAGLTMPPRCVVITEEFPDNALMAAIECGMTAVLPMKDIKADALAWTIVGVSRGMVYLPPRLQAGLLGQFERVRDDVLKPIGLTMSGLSTRECEVLRMVADGYDTEQIAAKLAYSDSMVKKILRILMSRCGLRNRSHAVAFAMRAGMI</sequence>
<dbReference type="SMART" id="SM00421">
    <property type="entry name" value="HTH_LUXR"/>
    <property type="match status" value="1"/>
</dbReference>
<keyword evidence="2" id="KW-0238">DNA-binding</keyword>
<dbReference type="SUPFAM" id="SSF46894">
    <property type="entry name" value="C-terminal effector domain of the bipartite response regulators"/>
    <property type="match status" value="1"/>
</dbReference>
<dbReference type="PANTHER" id="PTHR43214">
    <property type="entry name" value="TWO-COMPONENT RESPONSE REGULATOR"/>
    <property type="match status" value="1"/>
</dbReference>
<dbReference type="InterPro" id="IPR039420">
    <property type="entry name" value="WalR-like"/>
</dbReference>
<proteinExistence type="predicted"/>
<name>A0ABN2SFL2_9PSEU</name>
<evidence type="ECO:0000313" key="6">
    <source>
        <dbReference type="Proteomes" id="UP001501116"/>
    </source>
</evidence>
<keyword evidence="6" id="KW-1185">Reference proteome</keyword>
<evidence type="ECO:0000256" key="3">
    <source>
        <dbReference type="ARBA" id="ARBA00023163"/>
    </source>
</evidence>